<evidence type="ECO:0000256" key="5">
    <source>
        <dbReference type="ARBA" id="ARBA00022771"/>
    </source>
</evidence>
<dbReference type="AlphaFoldDB" id="A0A087HNF9"/>
<evidence type="ECO:0000256" key="8">
    <source>
        <dbReference type="PROSITE-ProRule" id="PRU00175"/>
    </source>
</evidence>
<dbReference type="SUPFAM" id="SSF57850">
    <property type="entry name" value="RING/U-box"/>
    <property type="match status" value="1"/>
</dbReference>
<evidence type="ECO:0000256" key="2">
    <source>
        <dbReference type="ARBA" id="ARBA00012483"/>
    </source>
</evidence>
<dbReference type="FunFam" id="3.30.40.10:FF:000127">
    <property type="entry name" value="E3 ubiquitin-protein ligase RNF181"/>
    <property type="match status" value="1"/>
</dbReference>
<dbReference type="CDD" id="cd16669">
    <property type="entry name" value="RING-H2_RNF181"/>
    <property type="match status" value="1"/>
</dbReference>
<dbReference type="PANTHER" id="PTHR15710">
    <property type="entry name" value="E3 UBIQUITIN-PROTEIN LIGASE PRAJA"/>
    <property type="match status" value="1"/>
</dbReference>
<organism evidence="10 11">
    <name type="scientific">Arabis alpina</name>
    <name type="common">Alpine rock-cress</name>
    <dbReference type="NCBI Taxonomy" id="50452"/>
    <lineage>
        <taxon>Eukaryota</taxon>
        <taxon>Viridiplantae</taxon>
        <taxon>Streptophyta</taxon>
        <taxon>Embryophyta</taxon>
        <taxon>Tracheophyta</taxon>
        <taxon>Spermatophyta</taxon>
        <taxon>Magnoliopsida</taxon>
        <taxon>eudicotyledons</taxon>
        <taxon>Gunneridae</taxon>
        <taxon>Pentapetalae</taxon>
        <taxon>rosids</taxon>
        <taxon>malvids</taxon>
        <taxon>Brassicales</taxon>
        <taxon>Brassicaceae</taxon>
        <taxon>Arabideae</taxon>
        <taxon>Arabis</taxon>
    </lineage>
</organism>
<evidence type="ECO:0000256" key="4">
    <source>
        <dbReference type="ARBA" id="ARBA00022723"/>
    </source>
</evidence>
<reference evidence="11" key="1">
    <citation type="journal article" date="2015" name="Nat. Plants">
        <title>Genome expansion of Arabis alpina linked with retrotransposition and reduced symmetric DNA methylation.</title>
        <authorList>
            <person name="Willing E.M."/>
            <person name="Rawat V."/>
            <person name="Mandakova T."/>
            <person name="Maumus F."/>
            <person name="James G.V."/>
            <person name="Nordstroem K.J."/>
            <person name="Becker C."/>
            <person name="Warthmann N."/>
            <person name="Chica C."/>
            <person name="Szarzynska B."/>
            <person name="Zytnicki M."/>
            <person name="Albani M.C."/>
            <person name="Kiefer C."/>
            <person name="Bergonzi S."/>
            <person name="Castaings L."/>
            <person name="Mateos J.L."/>
            <person name="Berns M.C."/>
            <person name="Bujdoso N."/>
            <person name="Piofczyk T."/>
            <person name="de Lorenzo L."/>
            <person name="Barrero-Sicilia C."/>
            <person name="Mateos I."/>
            <person name="Piednoel M."/>
            <person name="Hagmann J."/>
            <person name="Chen-Min-Tao R."/>
            <person name="Iglesias-Fernandez R."/>
            <person name="Schuster S.C."/>
            <person name="Alonso-Blanco C."/>
            <person name="Roudier F."/>
            <person name="Carbonero P."/>
            <person name="Paz-Ares J."/>
            <person name="Davis S.J."/>
            <person name="Pecinka A."/>
            <person name="Quesneville H."/>
            <person name="Colot V."/>
            <person name="Lysak M.A."/>
            <person name="Weigel D."/>
            <person name="Coupland G."/>
            <person name="Schneeberger K."/>
        </authorList>
    </citation>
    <scope>NUCLEOTIDE SEQUENCE [LARGE SCALE GENOMIC DNA]</scope>
    <source>
        <strain evidence="11">cv. Pajares</strain>
    </source>
</reference>
<gene>
    <name evidence="10" type="ordered locus">AALP_Aa1g156600</name>
</gene>
<accession>A0A087HNF9</accession>
<evidence type="ECO:0000256" key="6">
    <source>
        <dbReference type="ARBA" id="ARBA00022786"/>
    </source>
</evidence>
<evidence type="ECO:0000259" key="9">
    <source>
        <dbReference type="PROSITE" id="PS50089"/>
    </source>
</evidence>
<dbReference type="Pfam" id="PF13639">
    <property type="entry name" value="zf-RING_2"/>
    <property type="match status" value="1"/>
</dbReference>
<dbReference type="eggNOG" id="KOG0800">
    <property type="taxonomic scope" value="Eukaryota"/>
</dbReference>
<evidence type="ECO:0000256" key="3">
    <source>
        <dbReference type="ARBA" id="ARBA00022679"/>
    </source>
</evidence>
<sequence length="194" mass="21693">MSSETDFAEFSTLFQSMIQDGIGEGLARFLPVIFDLAEEVDDDDEEESTYVTTSEMVTDPVSRRFVVIRSSGSGFEDLFNGEKRGRLPASKSSVESMPRVVIGEDKENGGSCPICLDEWSKGDVAAEMPCKHKFHSKCVEEWLGKHATCPLCRYEMPVEEKEEEEEEEEGDRVGVWIGFSISGVERRNSEDGGR</sequence>
<dbReference type="Gene3D" id="3.30.40.10">
    <property type="entry name" value="Zinc/RING finger domain, C3HC4 (zinc finger)"/>
    <property type="match status" value="1"/>
</dbReference>
<keyword evidence="3" id="KW-0808">Transferase</keyword>
<dbReference type="SMART" id="SM00184">
    <property type="entry name" value="RING"/>
    <property type="match status" value="1"/>
</dbReference>
<keyword evidence="7" id="KW-0862">Zinc</keyword>
<feature type="domain" description="RING-type" evidence="9">
    <location>
        <begin position="112"/>
        <end position="153"/>
    </location>
</feature>
<keyword evidence="6" id="KW-0833">Ubl conjugation pathway</keyword>
<dbReference type="InterPro" id="IPR013083">
    <property type="entry name" value="Znf_RING/FYVE/PHD"/>
</dbReference>
<dbReference type="OrthoDB" id="8062037at2759"/>
<protein>
    <recommendedName>
        <fullName evidence="2">RING-type E3 ubiquitin transferase</fullName>
        <ecNumber evidence="2">2.3.2.27</ecNumber>
    </recommendedName>
</protein>
<dbReference type="InterPro" id="IPR001841">
    <property type="entry name" value="Znf_RING"/>
</dbReference>
<dbReference type="GO" id="GO:0008270">
    <property type="term" value="F:zinc ion binding"/>
    <property type="evidence" value="ECO:0007669"/>
    <property type="project" value="UniProtKB-KW"/>
</dbReference>
<evidence type="ECO:0000313" key="11">
    <source>
        <dbReference type="Proteomes" id="UP000029120"/>
    </source>
</evidence>
<evidence type="ECO:0000256" key="7">
    <source>
        <dbReference type="ARBA" id="ARBA00022833"/>
    </source>
</evidence>
<dbReference type="GO" id="GO:0005737">
    <property type="term" value="C:cytoplasm"/>
    <property type="evidence" value="ECO:0007669"/>
    <property type="project" value="TreeGrafter"/>
</dbReference>
<dbReference type="GO" id="GO:0016567">
    <property type="term" value="P:protein ubiquitination"/>
    <property type="evidence" value="ECO:0007669"/>
    <property type="project" value="TreeGrafter"/>
</dbReference>
<dbReference type="PANTHER" id="PTHR15710:SF184">
    <property type="entry name" value="RING_U-BOX SUPERFAMILY PROTEIN"/>
    <property type="match status" value="1"/>
</dbReference>
<dbReference type="EC" id="2.3.2.27" evidence="2"/>
<dbReference type="GO" id="GO:0061630">
    <property type="term" value="F:ubiquitin protein ligase activity"/>
    <property type="evidence" value="ECO:0007669"/>
    <property type="project" value="UniProtKB-EC"/>
</dbReference>
<keyword evidence="11" id="KW-1185">Reference proteome</keyword>
<name>A0A087HNF9_ARAAL</name>
<keyword evidence="4" id="KW-0479">Metal-binding</keyword>
<dbReference type="PROSITE" id="PS50089">
    <property type="entry name" value="ZF_RING_2"/>
    <property type="match status" value="1"/>
</dbReference>
<dbReference type="EMBL" id="CM002869">
    <property type="protein sequence ID" value="KFK43661.1"/>
    <property type="molecule type" value="Genomic_DNA"/>
</dbReference>
<proteinExistence type="predicted"/>
<dbReference type="Gramene" id="KFK43661">
    <property type="protein sequence ID" value="KFK43661"/>
    <property type="gene ID" value="AALP_AA1G156600"/>
</dbReference>
<evidence type="ECO:0000313" key="10">
    <source>
        <dbReference type="EMBL" id="KFK43661.1"/>
    </source>
</evidence>
<keyword evidence="5 8" id="KW-0863">Zinc-finger</keyword>
<comment type="catalytic activity">
    <reaction evidence="1">
        <text>S-ubiquitinyl-[E2 ubiquitin-conjugating enzyme]-L-cysteine + [acceptor protein]-L-lysine = [E2 ubiquitin-conjugating enzyme]-L-cysteine + N(6)-ubiquitinyl-[acceptor protein]-L-lysine.</text>
        <dbReference type="EC" id="2.3.2.27"/>
    </reaction>
</comment>
<dbReference type="Proteomes" id="UP000029120">
    <property type="component" value="Chromosome 1"/>
</dbReference>
<evidence type="ECO:0000256" key="1">
    <source>
        <dbReference type="ARBA" id="ARBA00000900"/>
    </source>
</evidence>